<keyword evidence="1" id="KW-0560">Oxidoreductase</keyword>
<dbReference type="GO" id="GO:0050660">
    <property type="term" value="F:flavin adenine dinucleotide binding"/>
    <property type="evidence" value="ECO:0007669"/>
    <property type="project" value="InterPro"/>
</dbReference>
<dbReference type="PANTHER" id="PTHR48083">
    <property type="entry name" value="MEDIUM-CHAIN SPECIFIC ACYL-COA DEHYDROGENASE, MITOCHONDRIAL-RELATED"/>
    <property type="match status" value="1"/>
</dbReference>
<dbReference type="GeneID" id="42306276"/>
<name>A0A0D1VGX8_ANEMI</name>
<dbReference type="OrthoDB" id="9802447at2"/>
<accession>A0A0D1VGX8</accession>
<dbReference type="InterPro" id="IPR037069">
    <property type="entry name" value="AcylCoA_DH/ox_N_sf"/>
</dbReference>
<dbReference type="GO" id="GO:0005737">
    <property type="term" value="C:cytoplasm"/>
    <property type="evidence" value="ECO:0007669"/>
    <property type="project" value="TreeGrafter"/>
</dbReference>
<dbReference type="RefSeq" id="WP_043064098.1">
    <property type="nucleotide sequence ID" value="NZ_JBCNJE010000027.1"/>
</dbReference>
<sequence length="83" mass="9149">MGMGYVSLGLLSEIIGRSPIAPYVFSSMAPDAGNPEILWYAVTDKQKEKYLQPLVNGDIRSCFAMTGPCRTTRFRSSTTLKNV</sequence>
<dbReference type="GO" id="GO:0033539">
    <property type="term" value="P:fatty acid beta-oxidation using acyl-CoA dehydrogenase"/>
    <property type="evidence" value="ECO:0007669"/>
    <property type="project" value="TreeGrafter"/>
</dbReference>
<evidence type="ECO:0000256" key="1">
    <source>
        <dbReference type="ARBA" id="ARBA00023002"/>
    </source>
</evidence>
<evidence type="ECO:0008006" key="4">
    <source>
        <dbReference type="Google" id="ProtNLM"/>
    </source>
</evidence>
<evidence type="ECO:0000313" key="2">
    <source>
        <dbReference type="EMBL" id="KON96415.1"/>
    </source>
</evidence>
<proteinExistence type="predicted"/>
<gene>
    <name evidence="2" type="ORF">AF333_13950</name>
</gene>
<dbReference type="PANTHER" id="PTHR48083:SF13">
    <property type="entry name" value="ACYL-COA DEHYDROGENASE FAMILY MEMBER 11"/>
    <property type="match status" value="1"/>
</dbReference>
<dbReference type="PATRIC" id="fig|47500.8.peg.1568"/>
<comment type="caution">
    <text evidence="2">The sequence shown here is derived from an EMBL/GenBank/DDBJ whole genome shotgun (WGS) entry which is preliminary data.</text>
</comment>
<dbReference type="STRING" id="47500.AF333_13950"/>
<keyword evidence="3" id="KW-1185">Reference proteome</keyword>
<dbReference type="SUPFAM" id="SSF56645">
    <property type="entry name" value="Acyl-CoA dehydrogenase NM domain-like"/>
    <property type="match status" value="1"/>
</dbReference>
<dbReference type="Proteomes" id="UP000037269">
    <property type="component" value="Unassembled WGS sequence"/>
</dbReference>
<organism evidence="2 3">
    <name type="scientific">Aneurinibacillus migulanus</name>
    <name type="common">Bacillus migulanus</name>
    <dbReference type="NCBI Taxonomy" id="47500"/>
    <lineage>
        <taxon>Bacteria</taxon>
        <taxon>Bacillati</taxon>
        <taxon>Bacillota</taxon>
        <taxon>Bacilli</taxon>
        <taxon>Bacillales</taxon>
        <taxon>Paenibacillaceae</taxon>
        <taxon>Aneurinibacillus group</taxon>
        <taxon>Aneurinibacillus</taxon>
    </lineage>
</organism>
<dbReference type="AlphaFoldDB" id="A0A0D1VGX8"/>
<protein>
    <recommendedName>
        <fullName evidence="4">Acyl-CoA dehydrogenase, N-terminal domain</fullName>
    </recommendedName>
</protein>
<dbReference type="InterPro" id="IPR009100">
    <property type="entry name" value="AcylCoA_DH/oxidase_NM_dom_sf"/>
</dbReference>
<dbReference type="InterPro" id="IPR050741">
    <property type="entry name" value="Acyl-CoA_dehydrogenase"/>
</dbReference>
<evidence type="ECO:0000313" key="3">
    <source>
        <dbReference type="Proteomes" id="UP000037269"/>
    </source>
</evidence>
<dbReference type="EMBL" id="LGUG01000004">
    <property type="protein sequence ID" value="KON96415.1"/>
    <property type="molecule type" value="Genomic_DNA"/>
</dbReference>
<reference evidence="2 3" key="1">
    <citation type="submission" date="2015-07" db="EMBL/GenBank/DDBJ databases">
        <title>Fjat-14205 dsm 2895.</title>
        <authorList>
            <person name="Liu B."/>
            <person name="Wang J."/>
            <person name="Zhu Y."/>
            <person name="Liu G."/>
            <person name="Chen Q."/>
            <person name="Chen Z."/>
            <person name="Lan J."/>
            <person name="Che J."/>
            <person name="Ge C."/>
            <person name="Shi H."/>
            <person name="Pan Z."/>
            <person name="Liu X."/>
        </authorList>
    </citation>
    <scope>NUCLEOTIDE SEQUENCE [LARGE SCALE GENOMIC DNA]</scope>
    <source>
        <strain evidence="2 3">DSM 2895</strain>
    </source>
</reference>
<dbReference type="GO" id="GO:0003995">
    <property type="term" value="F:acyl-CoA dehydrogenase activity"/>
    <property type="evidence" value="ECO:0007669"/>
    <property type="project" value="TreeGrafter"/>
</dbReference>
<dbReference type="Gene3D" id="1.10.540.10">
    <property type="entry name" value="Acyl-CoA dehydrogenase/oxidase, N-terminal domain"/>
    <property type="match status" value="1"/>
</dbReference>